<dbReference type="EMBL" id="CCSB01000002">
    <property type="protein sequence ID" value="CDZ77568.1"/>
    <property type="molecule type" value="Genomic_DNA"/>
</dbReference>
<dbReference type="GO" id="GO:0050136">
    <property type="term" value="F:NADH dehydrogenase (quinone) (non-electrogenic) activity"/>
    <property type="evidence" value="ECO:0007669"/>
    <property type="project" value="UniProtKB-EC"/>
</dbReference>
<dbReference type="PANTHER" id="PTHR43706">
    <property type="entry name" value="NADH DEHYDROGENASE"/>
    <property type="match status" value="1"/>
</dbReference>
<dbReference type="PRINTS" id="PR00411">
    <property type="entry name" value="PNDRDTASEI"/>
</dbReference>
<feature type="domain" description="FAD/NAD(P)-binding" evidence="8">
    <location>
        <begin position="35"/>
        <end position="352"/>
    </location>
</feature>
<dbReference type="EC" id="1.6.5.9" evidence="2"/>
<evidence type="ECO:0000256" key="2">
    <source>
        <dbReference type="ARBA" id="ARBA00012637"/>
    </source>
</evidence>
<keyword evidence="10" id="KW-1185">Reference proteome</keyword>
<reference evidence="9 10" key="1">
    <citation type="submission" date="2014-06" db="EMBL/GenBank/DDBJ databases">
        <authorList>
            <person name="Urmite Genomes Urmite Genomes"/>
        </authorList>
    </citation>
    <scope>NUCLEOTIDE SEQUENCE [LARGE SCALE GENOMIC DNA]</scope>
</reference>
<evidence type="ECO:0000259" key="8">
    <source>
        <dbReference type="Pfam" id="PF07992"/>
    </source>
</evidence>
<dbReference type="Gene3D" id="3.50.50.100">
    <property type="match status" value="1"/>
</dbReference>
<dbReference type="InterPro" id="IPR023753">
    <property type="entry name" value="FAD/NAD-binding_dom"/>
</dbReference>
<dbReference type="PRINTS" id="PR00368">
    <property type="entry name" value="FADPNR"/>
</dbReference>
<dbReference type="eggNOG" id="COG1252">
    <property type="taxonomic scope" value="Bacteria"/>
</dbReference>
<keyword evidence="6" id="KW-0520">NAD</keyword>
<keyword evidence="3" id="KW-0285">Flavoprotein</keyword>
<evidence type="ECO:0000313" key="10">
    <source>
        <dbReference type="Proteomes" id="UP000044071"/>
    </source>
</evidence>
<organism evidence="9 10">
    <name type="scientific">Legionella massiliensis</name>
    <dbReference type="NCBI Taxonomy" id="1034943"/>
    <lineage>
        <taxon>Bacteria</taxon>
        <taxon>Pseudomonadati</taxon>
        <taxon>Pseudomonadota</taxon>
        <taxon>Gammaproteobacteria</taxon>
        <taxon>Legionellales</taxon>
        <taxon>Legionellaceae</taxon>
        <taxon>Legionella</taxon>
    </lineage>
</organism>
<dbReference type="AlphaFoldDB" id="A0A078L0N5"/>
<evidence type="ECO:0000313" key="9">
    <source>
        <dbReference type="EMBL" id="CDZ77568.1"/>
    </source>
</evidence>
<name>A0A078L0N5_9GAMM</name>
<accession>A0A078L0N5</accession>
<keyword evidence="5" id="KW-0560">Oxidoreductase</keyword>
<comment type="catalytic activity">
    <reaction evidence="7">
        <text>a quinone + NADH + H(+) = a quinol + NAD(+)</text>
        <dbReference type="Rhea" id="RHEA:46160"/>
        <dbReference type="ChEBI" id="CHEBI:15378"/>
        <dbReference type="ChEBI" id="CHEBI:24646"/>
        <dbReference type="ChEBI" id="CHEBI:57540"/>
        <dbReference type="ChEBI" id="CHEBI:57945"/>
        <dbReference type="ChEBI" id="CHEBI:132124"/>
        <dbReference type="EC" id="1.6.5.9"/>
    </reaction>
</comment>
<dbReference type="InterPro" id="IPR045024">
    <property type="entry name" value="NDH-2"/>
</dbReference>
<evidence type="ECO:0000256" key="7">
    <source>
        <dbReference type="ARBA" id="ARBA00047599"/>
    </source>
</evidence>
<evidence type="ECO:0000256" key="3">
    <source>
        <dbReference type="ARBA" id="ARBA00022630"/>
    </source>
</evidence>
<dbReference type="Proteomes" id="UP000044071">
    <property type="component" value="Unassembled WGS sequence"/>
</dbReference>
<evidence type="ECO:0000256" key="1">
    <source>
        <dbReference type="ARBA" id="ARBA00005272"/>
    </source>
</evidence>
<keyword evidence="4" id="KW-0274">FAD</keyword>
<proteinExistence type="inferred from homology"/>
<dbReference type="PANTHER" id="PTHR43706:SF47">
    <property type="entry name" value="EXTERNAL NADH-UBIQUINONE OXIDOREDUCTASE 1, MITOCHONDRIAL-RELATED"/>
    <property type="match status" value="1"/>
</dbReference>
<protein>
    <recommendedName>
        <fullName evidence="2">NADH:ubiquinone reductase (non-electrogenic)</fullName>
        <ecNumber evidence="2">1.6.5.9</ecNumber>
    </recommendedName>
</protein>
<dbReference type="STRING" id="1034943.BN59_01851"/>
<dbReference type="InterPro" id="IPR036188">
    <property type="entry name" value="FAD/NAD-bd_sf"/>
</dbReference>
<evidence type="ECO:0000256" key="4">
    <source>
        <dbReference type="ARBA" id="ARBA00022827"/>
    </source>
</evidence>
<dbReference type="Pfam" id="PF07992">
    <property type="entry name" value="Pyr_redox_2"/>
    <property type="match status" value="1"/>
</dbReference>
<evidence type="ECO:0000256" key="6">
    <source>
        <dbReference type="ARBA" id="ARBA00023027"/>
    </source>
</evidence>
<dbReference type="SUPFAM" id="SSF51905">
    <property type="entry name" value="FAD/NAD(P)-binding domain"/>
    <property type="match status" value="1"/>
</dbReference>
<gene>
    <name evidence="9" type="ORF">BN59_01851</name>
</gene>
<comment type="similarity">
    <text evidence="1">Belongs to the NADH dehydrogenase family.</text>
</comment>
<evidence type="ECO:0000256" key="5">
    <source>
        <dbReference type="ARBA" id="ARBA00023002"/>
    </source>
</evidence>
<sequence>MLLIYTQVTSCILKLLGYKNNSIVRDSDLIMKPQQVVIIGAGFGGLNAAKALANQPGFSVTLIDKTNHHLFQPLLYQVATAALSPSDIAMPIREIFRNNKNIKTLMATVSAVNREDKVVILDDNQKIPYDYLILAPGSRHSYFGQNHWEIFSPGLKTLKDALRVREMILTSFELAENTRDELLIKSLLTFVVIGAGPTGIEMAGAIAEIAHQSLKSNFRSIDPGHTKVYLIEGSNQVLSSYPPKLASYAQQSLEKRKVTVLLNTRVTDVTEDGVSLGTEFIPAHNIIWAAGNEASPLLKTLNAPCDKSGRVIVQSDLSLATDPNIFVIGDSACYQEKDQSLPAIAPVAVQQGKFVGKLISKTVSGKKRPVFHYVNRGMMANIGKFDALVLSGPLPSRGFFAWLAWSFIHIYFLIGFRTKIVVFTHWVLYFFKGQRNVRLIVSPGKNNIDSKSDSV</sequence>